<dbReference type="AlphaFoldDB" id="A0AAV4U186"/>
<evidence type="ECO:0000313" key="1">
    <source>
        <dbReference type="EMBL" id="GIY51497.1"/>
    </source>
</evidence>
<gene>
    <name evidence="1" type="ORF">CDAR_275081</name>
</gene>
<evidence type="ECO:0008006" key="3">
    <source>
        <dbReference type="Google" id="ProtNLM"/>
    </source>
</evidence>
<name>A0AAV4U186_9ARAC</name>
<reference evidence="1 2" key="1">
    <citation type="submission" date="2021-06" db="EMBL/GenBank/DDBJ databases">
        <title>Caerostris darwini draft genome.</title>
        <authorList>
            <person name="Kono N."/>
            <person name="Arakawa K."/>
        </authorList>
    </citation>
    <scope>NUCLEOTIDE SEQUENCE [LARGE SCALE GENOMIC DNA]</scope>
</reference>
<dbReference type="Proteomes" id="UP001054837">
    <property type="component" value="Unassembled WGS sequence"/>
</dbReference>
<proteinExistence type="predicted"/>
<keyword evidence="2" id="KW-1185">Reference proteome</keyword>
<accession>A0AAV4U186</accession>
<sequence>MVRSTYCLSLLRYSPVATSSSDTCVAYPMARHRLFCRQSSWHLEMPVTSPLVVHLLVVHLQQASDFCEGRRLHTQHLWTEGMRNILDQGWANSGRFCPARG</sequence>
<comment type="caution">
    <text evidence="1">The sequence shown here is derived from an EMBL/GenBank/DDBJ whole genome shotgun (WGS) entry which is preliminary data.</text>
</comment>
<protein>
    <recommendedName>
        <fullName evidence="3">Secreted protein</fullName>
    </recommendedName>
</protein>
<organism evidence="1 2">
    <name type="scientific">Caerostris darwini</name>
    <dbReference type="NCBI Taxonomy" id="1538125"/>
    <lineage>
        <taxon>Eukaryota</taxon>
        <taxon>Metazoa</taxon>
        <taxon>Ecdysozoa</taxon>
        <taxon>Arthropoda</taxon>
        <taxon>Chelicerata</taxon>
        <taxon>Arachnida</taxon>
        <taxon>Araneae</taxon>
        <taxon>Araneomorphae</taxon>
        <taxon>Entelegynae</taxon>
        <taxon>Araneoidea</taxon>
        <taxon>Araneidae</taxon>
        <taxon>Caerostris</taxon>
    </lineage>
</organism>
<dbReference type="EMBL" id="BPLQ01010549">
    <property type="protein sequence ID" value="GIY51497.1"/>
    <property type="molecule type" value="Genomic_DNA"/>
</dbReference>
<evidence type="ECO:0000313" key="2">
    <source>
        <dbReference type="Proteomes" id="UP001054837"/>
    </source>
</evidence>